<comment type="cofactor">
    <cofactor evidence="1">
        <name>pyridoxal 5'-phosphate</name>
        <dbReference type="ChEBI" id="CHEBI:597326"/>
    </cofactor>
</comment>
<comment type="pathway">
    <text evidence="2">Amino-acid biosynthesis; L-cysteine biosynthesis; L-cysteine from L-homocysteine and L-serine: step 1/2.</text>
</comment>
<dbReference type="FunFam" id="3.40.50.1100:FF:000118">
    <property type="entry name" value="Related to CYS4-cystathionine beta-synthase"/>
    <property type="match status" value="1"/>
</dbReference>
<evidence type="ECO:0000256" key="4">
    <source>
        <dbReference type="ARBA" id="ARBA00012041"/>
    </source>
</evidence>
<dbReference type="GO" id="GO:0006535">
    <property type="term" value="P:cysteine biosynthetic process from serine"/>
    <property type="evidence" value="ECO:0007669"/>
    <property type="project" value="InterPro"/>
</dbReference>
<evidence type="ECO:0000313" key="8">
    <source>
        <dbReference type="EMBL" id="VUZ51606.1"/>
    </source>
</evidence>
<gene>
    <name evidence="8" type="ORF">WMSIL1_LOCUS10286</name>
</gene>
<dbReference type="AlphaFoldDB" id="A0A564YWR6"/>
<evidence type="ECO:0000256" key="1">
    <source>
        <dbReference type="ARBA" id="ARBA00001933"/>
    </source>
</evidence>
<dbReference type="InterPro" id="IPR046342">
    <property type="entry name" value="CBS_dom_sf"/>
</dbReference>
<dbReference type="Proteomes" id="UP000321570">
    <property type="component" value="Unassembled WGS sequence"/>
</dbReference>
<protein>
    <recommendedName>
        <fullName evidence="4">cystathionine beta-synthase</fullName>
        <ecNumber evidence="4">4.2.1.22</ecNumber>
    </recommendedName>
</protein>
<dbReference type="InterPro" id="IPR036052">
    <property type="entry name" value="TrpB-like_PALP_sf"/>
</dbReference>
<evidence type="ECO:0000256" key="2">
    <source>
        <dbReference type="ARBA" id="ARBA00005003"/>
    </source>
</evidence>
<evidence type="ECO:0000256" key="5">
    <source>
        <dbReference type="ARBA" id="ARBA00022898"/>
    </source>
</evidence>
<comment type="similarity">
    <text evidence="3">Belongs to the cysteine synthase/cystathionine beta-synthase family.</text>
</comment>
<name>A0A564YWR6_HYMDI</name>
<dbReference type="InterPro" id="IPR050214">
    <property type="entry name" value="Cys_Synth/Cystath_Beta-Synth"/>
</dbReference>
<evidence type="ECO:0000256" key="3">
    <source>
        <dbReference type="ARBA" id="ARBA00007103"/>
    </source>
</evidence>
<dbReference type="Gene3D" id="3.10.580.10">
    <property type="entry name" value="CBS-domain"/>
    <property type="match status" value="1"/>
</dbReference>
<comment type="catalytic activity">
    <reaction evidence="6">
        <text>L-homocysteine + L-serine = L,L-cystathionine + H2O</text>
        <dbReference type="Rhea" id="RHEA:10112"/>
        <dbReference type="ChEBI" id="CHEBI:15377"/>
        <dbReference type="ChEBI" id="CHEBI:33384"/>
        <dbReference type="ChEBI" id="CHEBI:58161"/>
        <dbReference type="ChEBI" id="CHEBI:58199"/>
        <dbReference type="EC" id="4.2.1.22"/>
    </reaction>
</comment>
<dbReference type="FunFam" id="3.40.50.1100:FF:000003">
    <property type="entry name" value="Cystathionine beta-synthase"/>
    <property type="match status" value="1"/>
</dbReference>
<dbReference type="SUPFAM" id="SSF53686">
    <property type="entry name" value="Tryptophan synthase beta subunit-like PLP-dependent enzymes"/>
    <property type="match status" value="1"/>
</dbReference>
<keyword evidence="5" id="KW-0663">Pyridoxal phosphate</keyword>
<accession>A0A564YWR6</accession>
<dbReference type="PANTHER" id="PTHR10314">
    <property type="entry name" value="CYSTATHIONINE BETA-SYNTHASE"/>
    <property type="match status" value="1"/>
</dbReference>
<dbReference type="EC" id="4.2.1.22" evidence="4"/>
<dbReference type="Gene3D" id="3.40.50.1100">
    <property type="match status" value="2"/>
</dbReference>
<proteinExistence type="inferred from homology"/>
<keyword evidence="9" id="KW-1185">Reference proteome</keyword>
<evidence type="ECO:0000259" key="7">
    <source>
        <dbReference type="Pfam" id="PF00291"/>
    </source>
</evidence>
<evidence type="ECO:0000313" key="9">
    <source>
        <dbReference type="Proteomes" id="UP000321570"/>
    </source>
</evidence>
<dbReference type="EMBL" id="CABIJS010000444">
    <property type="protein sequence ID" value="VUZ51606.1"/>
    <property type="molecule type" value="Genomic_DNA"/>
</dbReference>
<feature type="domain" description="Tryptophan synthase beta chain-like PALP" evidence="7">
    <location>
        <begin position="48"/>
        <end position="353"/>
    </location>
</feature>
<dbReference type="Pfam" id="PF00291">
    <property type="entry name" value="PALP"/>
    <property type="match status" value="1"/>
</dbReference>
<dbReference type="InterPro" id="IPR001926">
    <property type="entry name" value="TrpB-like_PALP"/>
</dbReference>
<dbReference type="InterPro" id="IPR001216">
    <property type="entry name" value="P-phosphate_BS"/>
</dbReference>
<sequence length="510" mass="55489">MSALNGNDNILRPDIPSKCTYDMNKPDAISPHHHIPVPKRPTIGSNILEFIGNTPLVRLNKIPKEEGVECEILVKCEYFNPGGSVKDRIAKRMVEEGELSGEYHHGDALIEPTSGNTGIGLALASAVKGYNCYIVMPDKMSQEKSIILKSLGAKVIRTPREAVFDDPESHLQRSAALKEELSPGAHIPNQYSNPYNPVAHYDATGQEILDACAEAQPDGKPKIDMIICGAGTGGTVTGIGHLFKTKFPSCKIVAVDPRGSVLSETCLGPDDFNGAYEVEGIGYEFVPTVLCQKAIDDWVRVEDKEAFAMARRLIRSEGLLVGGSSGSAVVGAIKAIKKAGLGKGHRVVVLLPDSCHNYLTKFISDSWMIANDLLPYNLGGYYDEESLHVPVGEYLKSKHKEKIPQIENTCTLKDAKALTGGKLSMVTRNGSYYGIYDPSQILQKLLTGEVDNSTEVGKVVDKSYKRVKKSDPMSKVLRFAAHFPYVIVIGDETSEGAYKIECAEMLGFGQ</sequence>
<evidence type="ECO:0000256" key="6">
    <source>
        <dbReference type="ARBA" id="ARBA00047490"/>
    </source>
</evidence>
<dbReference type="CDD" id="cd01561">
    <property type="entry name" value="CBS_like"/>
    <property type="match status" value="1"/>
</dbReference>
<dbReference type="PROSITE" id="PS00901">
    <property type="entry name" value="CYS_SYNTHASE"/>
    <property type="match status" value="1"/>
</dbReference>
<dbReference type="GO" id="GO:0004122">
    <property type="term" value="F:cystathionine beta-synthase activity"/>
    <property type="evidence" value="ECO:0007669"/>
    <property type="project" value="UniProtKB-EC"/>
</dbReference>
<reference evidence="8 9" key="1">
    <citation type="submission" date="2019-07" db="EMBL/GenBank/DDBJ databases">
        <authorList>
            <person name="Jastrzebski P J."/>
            <person name="Paukszto L."/>
            <person name="Jastrzebski P J."/>
        </authorList>
    </citation>
    <scope>NUCLEOTIDE SEQUENCE [LARGE SCALE GENOMIC DNA]</scope>
    <source>
        <strain evidence="8 9">WMS-il1</strain>
    </source>
</reference>
<organism evidence="8 9">
    <name type="scientific">Hymenolepis diminuta</name>
    <name type="common">Rat tapeworm</name>
    <dbReference type="NCBI Taxonomy" id="6216"/>
    <lineage>
        <taxon>Eukaryota</taxon>
        <taxon>Metazoa</taxon>
        <taxon>Spiralia</taxon>
        <taxon>Lophotrochozoa</taxon>
        <taxon>Platyhelminthes</taxon>
        <taxon>Cestoda</taxon>
        <taxon>Eucestoda</taxon>
        <taxon>Cyclophyllidea</taxon>
        <taxon>Hymenolepididae</taxon>
        <taxon>Hymenolepis</taxon>
    </lineage>
</organism>